<keyword evidence="3 5" id="KW-1133">Transmembrane helix</keyword>
<comment type="caution">
    <text evidence="6">The sequence shown here is derived from an EMBL/GenBank/DDBJ whole genome shotgun (WGS) entry which is preliminary data.</text>
</comment>
<reference evidence="6 7" key="1">
    <citation type="submission" date="2019-03" db="EMBL/GenBank/DDBJ databases">
        <title>Draft Genome Sequence of Massilia arenosa sp. nov., a Novel Massilia Species Isolated from a Sandy-loam Maize Soil.</title>
        <authorList>
            <person name="Raths R."/>
            <person name="Peta V."/>
            <person name="Bucking H."/>
        </authorList>
    </citation>
    <scope>NUCLEOTIDE SEQUENCE [LARGE SCALE GENOMIC DNA]</scope>
    <source>
        <strain evidence="6 7">MC02</strain>
    </source>
</reference>
<feature type="transmembrane region" description="Helical" evidence="5">
    <location>
        <begin position="200"/>
        <end position="221"/>
    </location>
</feature>
<evidence type="ECO:0000256" key="1">
    <source>
        <dbReference type="ARBA" id="ARBA00004141"/>
    </source>
</evidence>
<dbReference type="EMBL" id="SPVF01000091">
    <property type="protein sequence ID" value="TFW23893.1"/>
    <property type="molecule type" value="Genomic_DNA"/>
</dbReference>
<dbReference type="InterPro" id="IPR059112">
    <property type="entry name" value="CysZ/EI24"/>
</dbReference>
<dbReference type="AlphaFoldDB" id="A0A4Y9SH72"/>
<dbReference type="OrthoDB" id="8565703at2"/>
<keyword evidence="4 5" id="KW-0472">Membrane</keyword>
<keyword evidence="2 5" id="KW-0812">Transmembrane</keyword>
<name>A0A4Y9SH72_9BURK</name>
<feature type="transmembrane region" description="Helical" evidence="5">
    <location>
        <begin position="21"/>
        <end position="43"/>
    </location>
</feature>
<feature type="transmembrane region" description="Helical" evidence="5">
    <location>
        <begin position="227"/>
        <end position="251"/>
    </location>
</feature>
<evidence type="ECO:0000256" key="3">
    <source>
        <dbReference type="ARBA" id="ARBA00022989"/>
    </source>
</evidence>
<keyword evidence="7" id="KW-1185">Reference proteome</keyword>
<dbReference type="Proteomes" id="UP000298438">
    <property type="component" value="Unassembled WGS sequence"/>
</dbReference>
<comment type="subcellular location">
    <subcellularLocation>
        <location evidence="1">Membrane</location>
        <topology evidence="1">Multi-pass membrane protein</topology>
    </subcellularLocation>
</comment>
<feature type="transmembrane region" description="Helical" evidence="5">
    <location>
        <begin position="128"/>
        <end position="154"/>
    </location>
</feature>
<evidence type="ECO:0000313" key="7">
    <source>
        <dbReference type="Proteomes" id="UP000298438"/>
    </source>
</evidence>
<protein>
    <submittedName>
        <fullName evidence="6">EI24 domain-containing protein</fullName>
    </submittedName>
</protein>
<evidence type="ECO:0000313" key="6">
    <source>
        <dbReference type="EMBL" id="TFW23893.1"/>
    </source>
</evidence>
<dbReference type="Pfam" id="PF07264">
    <property type="entry name" value="EI24"/>
    <property type="match status" value="1"/>
</dbReference>
<organism evidence="6 7">
    <name type="scientific">Zemynaea arenosa</name>
    <dbReference type="NCBI Taxonomy" id="2561931"/>
    <lineage>
        <taxon>Bacteria</taxon>
        <taxon>Pseudomonadati</taxon>
        <taxon>Pseudomonadota</taxon>
        <taxon>Betaproteobacteria</taxon>
        <taxon>Burkholderiales</taxon>
        <taxon>Oxalobacteraceae</taxon>
        <taxon>Telluria group</taxon>
        <taxon>Zemynaea</taxon>
    </lineage>
</organism>
<evidence type="ECO:0000256" key="4">
    <source>
        <dbReference type="ARBA" id="ARBA00023136"/>
    </source>
</evidence>
<dbReference type="RefSeq" id="WP_135206406.1">
    <property type="nucleotide sequence ID" value="NZ_SPVF01000091.1"/>
</dbReference>
<evidence type="ECO:0000256" key="2">
    <source>
        <dbReference type="ARBA" id="ARBA00022692"/>
    </source>
</evidence>
<accession>A0A4Y9SH72</accession>
<feature type="transmembrane region" description="Helical" evidence="5">
    <location>
        <begin position="160"/>
        <end position="180"/>
    </location>
</feature>
<gene>
    <name evidence="6" type="ORF">E4L96_06500</name>
</gene>
<sequence length="270" mass="29691">MADVIRSFGRALAAQLSPRMLALSLLPTVLSVVLWGVLLWLGWQPFNDWMHHQFIEHDLFRTSGSLLSSVGLGMLKTLVVPLLAMLLLLPLMILTALVFVGVAAMPVVVRHVSTRSFPELVRKEGGSWWGSVGMALASFAIFVVVFLATLPLYAVPPLALAAHVVLWGWLTARVVAYDALVDHASDEERHTLMRTHRWPLLLIGMVSGVAGALPGIVWVGGSVLAVVLFPFLAAVSIWLYVVIFIFTGLWFEHYCLHALRGLRAARGEQE</sequence>
<proteinExistence type="predicted"/>
<feature type="transmembrane region" description="Helical" evidence="5">
    <location>
        <begin position="82"/>
        <end position="108"/>
    </location>
</feature>
<evidence type="ECO:0000256" key="5">
    <source>
        <dbReference type="SAM" id="Phobius"/>
    </source>
</evidence>